<dbReference type="RefSeq" id="WP_038561636.1">
    <property type="nucleotide sequence ID" value="NZ_FOHT01000001.1"/>
</dbReference>
<evidence type="ECO:0000313" key="4">
    <source>
        <dbReference type="EMBL" id="SES64555.1"/>
    </source>
</evidence>
<dbReference type="PANTHER" id="PTHR34512">
    <property type="entry name" value="CELL SURFACE PROTEIN"/>
    <property type="match status" value="1"/>
</dbReference>
<dbReference type="KEGG" id="dori:FH5T_18125"/>
<keyword evidence="1" id="KW-0732">Signal</keyword>
<dbReference type="InterPro" id="IPR018391">
    <property type="entry name" value="PQQ_b-propeller_rpt"/>
</dbReference>
<dbReference type="AlphaFoldDB" id="X5DLX9"/>
<sequence length="426" mass="47560">MKKLFALLFTIFFASTIHAQDWPQFLGPERNSTSPQKNLLREWPETGPEVLWSVEVKKGYGGPVIKDGKVYLLDRDDATGDIMRCFDFNSGNELWSFAYDAPGTVSYSGSRSIPTVDGNKVYSCGPYGDLYCIDVDTHKPVWNKNIMTDFGGTQIPVWAISQCPLIYGDLLIVSYSKDPYAGLVAYNKQTGDIVWKTDANGNETYASPTIIKIAGEDQLVMVYSSTNTFMHRDVEKTSGRIFGLKPQTGEMLWEYNDWQNMIQTAPALDAGDGRIIVVGGYEHGVVMIKVEKTTDNNYAVQELFMNNDFGDHTKPPLLCDGYFYGQFSTNNRREGLCCMDMDGKVLWKTMRAPSFDKGSMILADGLILATDGSKMLYLIQPDPSGFKPLASAEMLETGQNWAPIALVDGKLLIRDQKRMLCVKVAE</sequence>
<evidence type="ECO:0000259" key="2">
    <source>
        <dbReference type="Pfam" id="PF13360"/>
    </source>
</evidence>
<dbReference type="Gene3D" id="2.130.10.10">
    <property type="entry name" value="YVTN repeat-like/Quinoprotein amine dehydrogenase"/>
    <property type="match status" value="2"/>
</dbReference>
<dbReference type="OrthoDB" id="7012117at2"/>
<dbReference type="SMART" id="SM00564">
    <property type="entry name" value="PQQ"/>
    <property type="match status" value="4"/>
</dbReference>
<dbReference type="Proteomes" id="UP000181981">
    <property type="component" value="Unassembled WGS sequence"/>
</dbReference>
<gene>
    <name evidence="3" type="ORF">FH5T_18125</name>
    <name evidence="4" type="ORF">SAMN05444285_10162</name>
</gene>
<dbReference type="EMBL" id="CP007451">
    <property type="protein sequence ID" value="AHW62244.1"/>
    <property type="molecule type" value="Genomic_DNA"/>
</dbReference>
<dbReference type="InterPro" id="IPR011047">
    <property type="entry name" value="Quinoprotein_ADH-like_sf"/>
</dbReference>
<dbReference type="eggNOG" id="COG1520">
    <property type="taxonomic scope" value="Bacteria"/>
</dbReference>
<keyword evidence="5" id="KW-1185">Reference proteome</keyword>
<dbReference type="PANTHER" id="PTHR34512:SF30">
    <property type="entry name" value="OUTER MEMBRANE PROTEIN ASSEMBLY FACTOR BAMB"/>
    <property type="match status" value="1"/>
</dbReference>
<proteinExistence type="predicted"/>
<protein>
    <submittedName>
        <fullName evidence="4">Outer membrane protein assembly factor BamB, contains PQQ-like beta-propeller repeat</fullName>
    </submittedName>
</protein>
<evidence type="ECO:0000256" key="1">
    <source>
        <dbReference type="SAM" id="SignalP"/>
    </source>
</evidence>
<dbReference type="Pfam" id="PF13360">
    <property type="entry name" value="PQQ_2"/>
    <property type="match status" value="1"/>
</dbReference>
<dbReference type="SUPFAM" id="SSF50998">
    <property type="entry name" value="Quinoprotein alcohol dehydrogenase-like"/>
    <property type="match status" value="1"/>
</dbReference>
<dbReference type="STRING" id="1168034.FH5T_18125"/>
<feature type="domain" description="Pyrrolo-quinoline quinone repeat" evidence="2">
    <location>
        <begin position="80"/>
        <end position="349"/>
    </location>
</feature>
<feature type="signal peptide" evidence="1">
    <location>
        <begin position="1"/>
        <end position="19"/>
    </location>
</feature>
<evidence type="ECO:0000313" key="5">
    <source>
        <dbReference type="Proteomes" id="UP000023772"/>
    </source>
</evidence>
<dbReference type="InterPro" id="IPR015943">
    <property type="entry name" value="WD40/YVTN_repeat-like_dom_sf"/>
</dbReference>
<accession>X5DLX9</accession>
<evidence type="ECO:0000313" key="3">
    <source>
        <dbReference type="EMBL" id="AHW62244.1"/>
    </source>
</evidence>
<dbReference type="EMBL" id="FOHT01000001">
    <property type="protein sequence ID" value="SES64555.1"/>
    <property type="molecule type" value="Genomic_DNA"/>
</dbReference>
<feature type="chain" id="PRO_5010515033" evidence="1">
    <location>
        <begin position="20"/>
        <end position="426"/>
    </location>
</feature>
<reference evidence="4 6" key="2">
    <citation type="submission" date="2016-10" db="EMBL/GenBank/DDBJ databases">
        <authorList>
            <person name="de Groot N.N."/>
        </authorList>
    </citation>
    <scope>NUCLEOTIDE SEQUENCE [LARGE SCALE GENOMIC DNA]</scope>
    <source>
        <strain evidence="4 6">DSM 25947</strain>
    </source>
</reference>
<dbReference type="HOGENOM" id="CLU_027480_2_2_10"/>
<reference evidence="3 5" key="1">
    <citation type="submission" date="2014-03" db="EMBL/GenBank/DDBJ databases">
        <title>Complete genome sequence of a deeply braunched marine Bacteroidia bacterium Draconibacterium orientale type strain FH5T.</title>
        <authorList>
            <person name="Li X."/>
            <person name="Wang X."/>
            <person name="Xie Z."/>
            <person name="Du Z."/>
            <person name="Chen G."/>
        </authorList>
    </citation>
    <scope>NUCLEOTIDE SEQUENCE [LARGE SCALE GENOMIC DNA]</scope>
    <source>
        <strain evidence="3 5">FH5</strain>
    </source>
</reference>
<evidence type="ECO:0000313" key="6">
    <source>
        <dbReference type="Proteomes" id="UP000181981"/>
    </source>
</evidence>
<dbReference type="InterPro" id="IPR002372">
    <property type="entry name" value="PQQ_rpt_dom"/>
</dbReference>
<organism evidence="4 6">
    <name type="scientific">Draconibacterium orientale</name>
    <dbReference type="NCBI Taxonomy" id="1168034"/>
    <lineage>
        <taxon>Bacteria</taxon>
        <taxon>Pseudomonadati</taxon>
        <taxon>Bacteroidota</taxon>
        <taxon>Bacteroidia</taxon>
        <taxon>Marinilabiliales</taxon>
        <taxon>Prolixibacteraceae</taxon>
        <taxon>Draconibacterium</taxon>
    </lineage>
</organism>
<dbReference type="Proteomes" id="UP000023772">
    <property type="component" value="Chromosome"/>
</dbReference>
<name>X5DLX9_9BACT</name>